<dbReference type="STRING" id="1618443.UV73_C0005G0049"/>
<dbReference type="Proteomes" id="UP000034894">
    <property type="component" value="Unassembled WGS sequence"/>
</dbReference>
<evidence type="ECO:0000313" key="1">
    <source>
        <dbReference type="EMBL" id="KKS97772.1"/>
    </source>
</evidence>
<evidence type="ECO:0000313" key="2">
    <source>
        <dbReference type="Proteomes" id="UP000034894"/>
    </source>
</evidence>
<comment type="caution">
    <text evidence="1">The sequence shown here is derived from an EMBL/GenBank/DDBJ whole genome shotgun (WGS) entry which is preliminary data.</text>
</comment>
<sequence>MVKFNGQQHVVRYITIVIKSKTNLYIPEHLN</sequence>
<accession>A0A0G1DJM3</accession>
<organism evidence="1 2">
    <name type="scientific">Candidatus Gottesmanbacteria bacterium GW2011_GWA2_43_14</name>
    <dbReference type="NCBI Taxonomy" id="1618443"/>
    <lineage>
        <taxon>Bacteria</taxon>
        <taxon>Candidatus Gottesmaniibacteriota</taxon>
    </lineage>
</organism>
<name>A0A0G1DJM3_9BACT</name>
<proteinExistence type="predicted"/>
<dbReference type="AlphaFoldDB" id="A0A0G1DJM3"/>
<gene>
    <name evidence="1" type="ORF">UV73_C0005G0049</name>
</gene>
<protein>
    <submittedName>
        <fullName evidence="1">Uncharacterized protein</fullName>
    </submittedName>
</protein>
<dbReference type="EMBL" id="LCFP01000005">
    <property type="protein sequence ID" value="KKS97772.1"/>
    <property type="molecule type" value="Genomic_DNA"/>
</dbReference>
<reference evidence="1 2" key="1">
    <citation type="journal article" date="2015" name="Nature">
        <title>rRNA introns, odd ribosomes, and small enigmatic genomes across a large radiation of phyla.</title>
        <authorList>
            <person name="Brown C.T."/>
            <person name="Hug L.A."/>
            <person name="Thomas B.C."/>
            <person name="Sharon I."/>
            <person name="Castelle C.J."/>
            <person name="Singh A."/>
            <person name="Wilkins M.J."/>
            <person name="Williams K.H."/>
            <person name="Banfield J.F."/>
        </authorList>
    </citation>
    <scope>NUCLEOTIDE SEQUENCE [LARGE SCALE GENOMIC DNA]</scope>
</reference>